<dbReference type="EMBL" id="JAGKQM010000017">
    <property type="protein sequence ID" value="KAH0867430.1"/>
    <property type="molecule type" value="Genomic_DNA"/>
</dbReference>
<evidence type="ECO:0000313" key="1">
    <source>
        <dbReference type="EMBL" id="KAH0867430.1"/>
    </source>
</evidence>
<accession>A0ABQ7YGZ1</accession>
<name>A0ABQ7YGZ1_BRANA</name>
<reference evidence="1 2" key="1">
    <citation type="submission" date="2021-05" db="EMBL/GenBank/DDBJ databases">
        <title>Genome Assembly of Synthetic Allotetraploid Brassica napus Reveals Homoeologous Exchanges between Subgenomes.</title>
        <authorList>
            <person name="Davis J.T."/>
        </authorList>
    </citation>
    <scope>NUCLEOTIDE SEQUENCE [LARGE SCALE GENOMIC DNA]</scope>
    <source>
        <strain evidence="2">cv. Da-Ae</strain>
        <tissue evidence="1">Seedling</tissue>
    </source>
</reference>
<proteinExistence type="predicted"/>
<gene>
    <name evidence="1" type="ORF">HID58_074452</name>
</gene>
<comment type="caution">
    <text evidence="1">The sequence shown here is derived from an EMBL/GenBank/DDBJ whole genome shotgun (WGS) entry which is preliminary data.</text>
</comment>
<protein>
    <submittedName>
        <fullName evidence="1">Uncharacterized protein</fullName>
    </submittedName>
</protein>
<dbReference type="Proteomes" id="UP000824890">
    <property type="component" value="Unassembled WGS sequence"/>
</dbReference>
<organism evidence="1 2">
    <name type="scientific">Brassica napus</name>
    <name type="common">Rape</name>
    <dbReference type="NCBI Taxonomy" id="3708"/>
    <lineage>
        <taxon>Eukaryota</taxon>
        <taxon>Viridiplantae</taxon>
        <taxon>Streptophyta</taxon>
        <taxon>Embryophyta</taxon>
        <taxon>Tracheophyta</taxon>
        <taxon>Spermatophyta</taxon>
        <taxon>Magnoliopsida</taxon>
        <taxon>eudicotyledons</taxon>
        <taxon>Gunneridae</taxon>
        <taxon>Pentapetalae</taxon>
        <taxon>rosids</taxon>
        <taxon>malvids</taxon>
        <taxon>Brassicales</taxon>
        <taxon>Brassicaceae</taxon>
        <taxon>Brassiceae</taxon>
        <taxon>Brassica</taxon>
    </lineage>
</organism>
<keyword evidence="2" id="KW-1185">Reference proteome</keyword>
<feature type="non-terminal residue" evidence="1">
    <location>
        <position position="1"/>
    </location>
</feature>
<sequence>GSKLGGSGGLVGSWLGQLINDVNLLPINYINRRLVNIHTKRKSWDFDYLMMRIKYAMSALGSKCKDVILHLWKTHKQNNISEKLQDRLKNVPSDQWEKISFT</sequence>
<evidence type="ECO:0000313" key="2">
    <source>
        <dbReference type="Proteomes" id="UP000824890"/>
    </source>
</evidence>